<dbReference type="AlphaFoldDB" id="C1LPH4"/>
<dbReference type="EMBL" id="FN320872">
    <property type="protein sequence ID" value="CAX76598.1"/>
    <property type="molecule type" value="mRNA"/>
</dbReference>
<name>C1LPH4_SCHJA</name>
<keyword evidence="1" id="KW-0472">Membrane</keyword>
<dbReference type="EMBL" id="FN320876">
    <property type="protein sequence ID" value="CAX76602.1"/>
    <property type="molecule type" value="mRNA"/>
</dbReference>
<accession>C1LPH4</accession>
<sequence length="66" mass="7487">MKGGIHPLLIFSRSYFPIVIRNPKRMPKTTQFLYLGLFMLPMVGALGICTTFKSLPTQYKGPELVK</sequence>
<reference evidence="2" key="1">
    <citation type="journal article" date="2009" name="Nature">
        <title>The Schistosoma japonicum genome reveals features of host-parasite interplay.</title>
        <authorList>
            <person name="Liu F."/>
            <person name="Zhou Y."/>
            <person name="Wang Z.Q."/>
            <person name="Lu G."/>
            <person name="Zheng H."/>
            <person name="Brindley P.J."/>
            <person name="McManus D.P."/>
            <person name="Blair D."/>
            <person name="Zhang Q.H."/>
            <person name="Zhong Y."/>
            <person name="Wang S."/>
            <person name="Han Z.G."/>
            <person name="Chen Z."/>
        </authorList>
    </citation>
    <scope>NUCLEOTIDE SEQUENCE</scope>
    <source>
        <strain evidence="2">Anhui</strain>
    </source>
</reference>
<proteinExistence type="evidence at transcript level"/>
<keyword evidence="1" id="KW-1133">Transmembrane helix</keyword>
<keyword evidence="1" id="KW-0812">Transmembrane</keyword>
<feature type="transmembrane region" description="Helical" evidence="1">
    <location>
        <begin position="32"/>
        <end position="52"/>
    </location>
</feature>
<reference evidence="2" key="2">
    <citation type="submission" date="2009-03" db="EMBL/GenBank/DDBJ databases">
        <authorList>
            <person name="Gang L."/>
        </authorList>
    </citation>
    <scope>NUCLEOTIDE SEQUENCE</scope>
    <source>
        <strain evidence="2">Anhui</strain>
    </source>
</reference>
<evidence type="ECO:0000313" key="2">
    <source>
        <dbReference type="EMBL" id="CAX76602.1"/>
    </source>
</evidence>
<evidence type="ECO:0000256" key="1">
    <source>
        <dbReference type="SAM" id="Phobius"/>
    </source>
</evidence>
<organism evidence="2">
    <name type="scientific">Schistosoma japonicum</name>
    <name type="common">Blood fluke</name>
    <dbReference type="NCBI Taxonomy" id="6182"/>
    <lineage>
        <taxon>Eukaryota</taxon>
        <taxon>Metazoa</taxon>
        <taxon>Spiralia</taxon>
        <taxon>Lophotrochozoa</taxon>
        <taxon>Platyhelminthes</taxon>
        <taxon>Trematoda</taxon>
        <taxon>Digenea</taxon>
        <taxon>Strigeidida</taxon>
        <taxon>Schistosomatoidea</taxon>
        <taxon>Schistosomatidae</taxon>
        <taxon>Schistosoma</taxon>
    </lineage>
</organism>
<protein>
    <submittedName>
        <fullName evidence="2">Uncharacterized protein</fullName>
    </submittedName>
</protein>
<dbReference type="EMBL" id="FN320875">
    <property type="protein sequence ID" value="CAX76601.1"/>
    <property type="molecule type" value="mRNA"/>
</dbReference>